<dbReference type="EMBL" id="JBHTMU010000005">
    <property type="protein sequence ID" value="MFD1341706.1"/>
    <property type="molecule type" value="Genomic_DNA"/>
</dbReference>
<proteinExistence type="predicted"/>
<keyword evidence="3" id="KW-1185">Reference proteome</keyword>
<name>A0ABW3ZEU8_9RHOB</name>
<dbReference type="InterPro" id="IPR028992">
    <property type="entry name" value="Hedgehog/Intein_dom"/>
</dbReference>
<evidence type="ECO:0000259" key="1">
    <source>
        <dbReference type="Pfam" id="PF13403"/>
    </source>
</evidence>
<sequence length="262" mass="28571">MSDLLAAYGRAPSAHLLARSEPFPATDRRARPAPSLNRKYEITCLVADLSLRHHTHVAPAIPAFEEATSAFARGTLIQTVSGPVAIEDLLPGDYIETTTGPAPVMWIGSTTYVPSVENDETGLTSLLRMTSDAMGRAQPETDLLLGPGARMVLHRDRLKTLIGQSRVLVPVADYVDEDRIVSLTPAGAVQLYHLALKTHSTFRVNGLEMESYHPGASLRRQLGDALCEKLLGFFPHIESFSDFGELTLPRSSREVIDSLTAR</sequence>
<dbReference type="InterPro" id="IPR036844">
    <property type="entry name" value="Hint_dom_sf"/>
</dbReference>
<evidence type="ECO:0000313" key="3">
    <source>
        <dbReference type="Proteomes" id="UP001597135"/>
    </source>
</evidence>
<accession>A0ABW3ZEU8</accession>
<dbReference type="Pfam" id="PF13403">
    <property type="entry name" value="Hint_2"/>
    <property type="match status" value="1"/>
</dbReference>
<dbReference type="SUPFAM" id="SSF51294">
    <property type="entry name" value="Hedgehog/intein (Hint) domain"/>
    <property type="match status" value="1"/>
</dbReference>
<gene>
    <name evidence="2" type="ORF">ACFQ4E_04665</name>
</gene>
<dbReference type="RefSeq" id="WP_386801771.1">
    <property type="nucleotide sequence ID" value="NZ_JBHTMU010000005.1"/>
</dbReference>
<dbReference type="Proteomes" id="UP001597135">
    <property type="component" value="Unassembled WGS sequence"/>
</dbReference>
<feature type="domain" description="Hedgehog/Intein (Hint)" evidence="1">
    <location>
        <begin position="70"/>
        <end position="215"/>
    </location>
</feature>
<protein>
    <submittedName>
        <fullName evidence="2">Hint domain-containing protein</fullName>
    </submittedName>
</protein>
<evidence type="ECO:0000313" key="2">
    <source>
        <dbReference type="EMBL" id="MFD1341706.1"/>
    </source>
</evidence>
<comment type="caution">
    <text evidence="2">The sequence shown here is derived from an EMBL/GenBank/DDBJ whole genome shotgun (WGS) entry which is preliminary data.</text>
</comment>
<reference evidence="3" key="1">
    <citation type="journal article" date="2019" name="Int. J. Syst. Evol. Microbiol.">
        <title>The Global Catalogue of Microorganisms (GCM) 10K type strain sequencing project: providing services to taxonomists for standard genome sequencing and annotation.</title>
        <authorList>
            <consortium name="The Broad Institute Genomics Platform"/>
            <consortium name="The Broad Institute Genome Sequencing Center for Infectious Disease"/>
            <person name="Wu L."/>
            <person name="Ma J."/>
        </authorList>
    </citation>
    <scope>NUCLEOTIDE SEQUENCE [LARGE SCALE GENOMIC DNA]</scope>
    <source>
        <strain evidence="3">CCUG 62953</strain>
    </source>
</reference>
<organism evidence="2 3">
    <name type="scientific">Litorisediminicola beolgyonensis</name>
    <dbReference type="NCBI Taxonomy" id="1173614"/>
    <lineage>
        <taxon>Bacteria</taxon>
        <taxon>Pseudomonadati</taxon>
        <taxon>Pseudomonadota</taxon>
        <taxon>Alphaproteobacteria</taxon>
        <taxon>Rhodobacterales</taxon>
        <taxon>Paracoccaceae</taxon>
        <taxon>Litorisediminicola</taxon>
    </lineage>
</organism>